<dbReference type="PROSITE" id="PS50972">
    <property type="entry name" value="PTERIN_BINDING"/>
    <property type="match status" value="1"/>
</dbReference>
<dbReference type="InterPro" id="IPR036724">
    <property type="entry name" value="Cobalamin-bd_sf"/>
</dbReference>
<keyword evidence="17 21" id="KW-0170">Cobalt</keyword>
<comment type="pathway">
    <text evidence="4 21">Amino-acid biosynthesis; L-methionine biosynthesis via de novo pathway; L-methionine from L-homocysteine (MetH route): step 1/1.</text>
</comment>
<dbReference type="Pfam" id="PF02607">
    <property type="entry name" value="B12-binding_2"/>
    <property type="match status" value="1"/>
</dbReference>
<dbReference type="UniPathway" id="UPA00051">
    <property type="reaction ID" value="UER00081"/>
</dbReference>
<evidence type="ECO:0000256" key="14">
    <source>
        <dbReference type="ARBA" id="ARBA00022737"/>
    </source>
</evidence>
<dbReference type="FunFam" id="3.20.20.330:FF:000001">
    <property type="entry name" value="Methionine synthase"/>
    <property type="match status" value="1"/>
</dbReference>
<comment type="similarity">
    <text evidence="5">Belongs to the vitamin-B12 dependent methionine synthase family.</text>
</comment>
<feature type="binding site" evidence="23">
    <location>
        <begin position="1216"/>
        <end position="1217"/>
    </location>
    <ligand>
        <name>S-adenosyl-L-methionine</name>
        <dbReference type="ChEBI" id="CHEBI:59789"/>
    </ligand>
</feature>
<comment type="cofactor">
    <cofactor evidence="2 21 24">
        <name>Zn(2+)</name>
        <dbReference type="ChEBI" id="CHEBI:29105"/>
    </cofactor>
</comment>
<feature type="binding site" description="axial binding residue" evidence="22">
    <location>
        <position position="758"/>
    </location>
    <ligand>
        <name>methylcob(III)alamin</name>
        <dbReference type="ChEBI" id="CHEBI:28115"/>
    </ligand>
    <ligandPart>
        <name>Co</name>
        <dbReference type="ChEBI" id="CHEBI:27638"/>
    </ligandPart>
</feature>
<comment type="caution">
    <text evidence="30">The sequence shown here is derived from an EMBL/GenBank/DDBJ whole genome shotgun (WGS) entry which is preliminary data.</text>
</comment>
<evidence type="ECO:0000256" key="2">
    <source>
        <dbReference type="ARBA" id="ARBA00001947"/>
    </source>
</evidence>
<keyword evidence="16 21" id="KW-0486">Methionine biosynthesis</keyword>
<dbReference type="SUPFAM" id="SSF56507">
    <property type="entry name" value="Methionine synthase activation domain-like"/>
    <property type="match status" value="1"/>
</dbReference>
<dbReference type="PROSITE" id="PS50970">
    <property type="entry name" value="HCY"/>
    <property type="match status" value="1"/>
</dbReference>
<organism evidence="30 31">
    <name type="scientific">Aquirufa rosea</name>
    <dbReference type="NCBI Taxonomy" id="2509241"/>
    <lineage>
        <taxon>Bacteria</taxon>
        <taxon>Pseudomonadati</taxon>
        <taxon>Bacteroidota</taxon>
        <taxon>Cytophagia</taxon>
        <taxon>Cytophagales</taxon>
        <taxon>Flectobacillaceae</taxon>
        <taxon>Aquirufa</taxon>
    </lineage>
</organism>
<comment type="cofactor">
    <cofactor evidence="3 21 22">
        <name>methylcob(III)alamin</name>
        <dbReference type="ChEBI" id="CHEBI:28115"/>
    </cofactor>
</comment>
<feature type="binding site" evidence="23">
    <location>
        <position position="1161"/>
    </location>
    <ligand>
        <name>S-adenosyl-L-methionine</name>
        <dbReference type="ChEBI" id="CHEBI:59789"/>
    </ligand>
</feature>
<feature type="binding site" evidence="22 24">
    <location>
        <position position="310"/>
    </location>
    <ligand>
        <name>Zn(2+)</name>
        <dbReference type="ChEBI" id="CHEBI:29105"/>
    </ligand>
</feature>
<dbReference type="InterPro" id="IPR011005">
    <property type="entry name" value="Dihydropteroate_synth-like_sf"/>
</dbReference>
<dbReference type="NCBIfam" id="NF007024">
    <property type="entry name" value="PRK09490.1"/>
    <property type="match status" value="1"/>
</dbReference>
<feature type="domain" description="Hcy-binding" evidence="25">
    <location>
        <begin position="3"/>
        <end position="325"/>
    </location>
</feature>
<dbReference type="PROSITE" id="PS51332">
    <property type="entry name" value="B12_BINDING"/>
    <property type="match status" value="1"/>
</dbReference>
<evidence type="ECO:0000256" key="12">
    <source>
        <dbReference type="ARBA" id="ARBA00022691"/>
    </source>
</evidence>
<evidence type="ECO:0000256" key="11">
    <source>
        <dbReference type="ARBA" id="ARBA00022679"/>
    </source>
</evidence>
<evidence type="ECO:0000256" key="4">
    <source>
        <dbReference type="ARBA" id="ARBA00005178"/>
    </source>
</evidence>
<dbReference type="GO" id="GO:0008705">
    <property type="term" value="F:methionine synthase activity"/>
    <property type="evidence" value="ECO:0007669"/>
    <property type="project" value="UniProtKB-UniRule"/>
</dbReference>
<dbReference type="OrthoDB" id="9803687at2"/>
<evidence type="ECO:0000256" key="16">
    <source>
        <dbReference type="ARBA" id="ARBA00023167"/>
    </source>
</evidence>
<dbReference type="InterPro" id="IPR003726">
    <property type="entry name" value="HCY_dom"/>
</dbReference>
<gene>
    <name evidence="30" type="primary">metH</name>
    <name evidence="30" type="ORF">ESB04_02380</name>
</gene>
<dbReference type="InterPro" id="IPR036589">
    <property type="entry name" value="HCY_dom_sf"/>
</dbReference>
<dbReference type="Gene3D" id="1.10.1240.10">
    <property type="entry name" value="Methionine synthase domain"/>
    <property type="match status" value="1"/>
</dbReference>
<dbReference type="InterPro" id="IPR004223">
    <property type="entry name" value="VitB12-dep_Met_synth_activ_dom"/>
</dbReference>
<protein>
    <recommendedName>
        <fullName evidence="7 20">Methionine synthase</fullName>
        <ecNumber evidence="6 20">2.1.1.13</ecNumber>
    </recommendedName>
    <alternativeName>
        <fullName evidence="19 21">5-methyltetrahydrofolate--homocysteine methyltransferase</fullName>
    </alternativeName>
</protein>
<evidence type="ECO:0000256" key="10">
    <source>
        <dbReference type="ARBA" id="ARBA00022628"/>
    </source>
</evidence>
<feature type="binding site" evidence="22 24">
    <location>
        <position position="247"/>
    </location>
    <ligand>
        <name>Zn(2+)</name>
        <dbReference type="ChEBI" id="CHEBI:29105"/>
    </ligand>
</feature>
<dbReference type="Pfam" id="PF02310">
    <property type="entry name" value="B12-binding"/>
    <property type="match status" value="1"/>
</dbReference>
<dbReference type="Proteomes" id="UP000289455">
    <property type="component" value="Unassembled WGS sequence"/>
</dbReference>
<evidence type="ECO:0000256" key="19">
    <source>
        <dbReference type="ARBA" id="ARBA00031040"/>
    </source>
</evidence>
<evidence type="ECO:0000256" key="6">
    <source>
        <dbReference type="ARBA" id="ARBA00012032"/>
    </source>
</evidence>
<feature type="binding site" evidence="23">
    <location>
        <begin position="755"/>
        <end position="759"/>
    </location>
    <ligand>
        <name>methylcob(III)alamin</name>
        <dbReference type="ChEBI" id="CHEBI:28115"/>
    </ligand>
</feature>
<keyword evidence="13 21" id="KW-0479">Metal-binding</keyword>
<dbReference type="FunFam" id="1.10.1240.10:FF:000001">
    <property type="entry name" value="Methionine synthase"/>
    <property type="match status" value="1"/>
</dbReference>
<dbReference type="GO" id="GO:0008270">
    <property type="term" value="F:zinc ion binding"/>
    <property type="evidence" value="ECO:0007669"/>
    <property type="project" value="UniProtKB-UniRule"/>
</dbReference>
<dbReference type="GO" id="GO:0032259">
    <property type="term" value="P:methylation"/>
    <property type="evidence" value="ECO:0007669"/>
    <property type="project" value="UniProtKB-KW"/>
</dbReference>
<dbReference type="RefSeq" id="WP_129025869.1">
    <property type="nucleotide sequence ID" value="NZ_SDHY01000001.1"/>
</dbReference>
<evidence type="ECO:0000256" key="17">
    <source>
        <dbReference type="ARBA" id="ARBA00023285"/>
    </source>
</evidence>
<dbReference type="InterPro" id="IPR011822">
    <property type="entry name" value="MetH"/>
</dbReference>
<proteinExistence type="inferred from homology"/>
<dbReference type="EC" id="2.1.1.13" evidence="6 20"/>
<keyword evidence="10 21" id="KW-0846">Cobalamin</keyword>
<keyword evidence="9 21" id="KW-0028">Amino-acid biosynthesis</keyword>
<feature type="domain" description="B12-binding N-terminal" evidence="29">
    <location>
        <begin position="647"/>
        <end position="741"/>
    </location>
</feature>
<evidence type="ECO:0000256" key="13">
    <source>
        <dbReference type="ARBA" id="ARBA00022723"/>
    </source>
</evidence>
<feature type="domain" description="B12-binding" evidence="28">
    <location>
        <begin position="745"/>
        <end position="880"/>
    </location>
</feature>
<dbReference type="CDD" id="cd02069">
    <property type="entry name" value="methionine_synthase_B12_BD"/>
    <property type="match status" value="1"/>
</dbReference>
<accession>A0A4Q1C2X7</accession>
<dbReference type="Gene3D" id="3.20.20.330">
    <property type="entry name" value="Homocysteine-binding-like domain"/>
    <property type="match status" value="1"/>
</dbReference>
<dbReference type="GO" id="GO:0031419">
    <property type="term" value="F:cobalamin binding"/>
    <property type="evidence" value="ECO:0007669"/>
    <property type="project" value="UniProtKB-UniRule"/>
</dbReference>
<evidence type="ECO:0000259" key="28">
    <source>
        <dbReference type="PROSITE" id="PS51332"/>
    </source>
</evidence>
<comment type="function">
    <text evidence="18 21">Catalyzes the transfer of a methyl group from methyl-cobalamin to homocysteine, yielding enzyme-bound cob(I)alamin and methionine. Subsequently, remethylates the cofactor using methyltetrahydrofolate.</text>
</comment>
<dbReference type="Gene3D" id="3.40.50.280">
    <property type="entry name" value="Cobalamin-binding domain"/>
    <property type="match status" value="1"/>
</dbReference>
<dbReference type="SUPFAM" id="SSF82282">
    <property type="entry name" value="Homocysteine S-methyltransferase"/>
    <property type="match status" value="1"/>
</dbReference>
<dbReference type="Gene3D" id="1.10.288.10">
    <property type="entry name" value="Cobalamin-dependent Methionine Synthase, domain 2"/>
    <property type="match status" value="1"/>
</dbReference>
<evidence type="ECO:0000259" key="26">
    <source>
        <dbReference type="PROSITE" id="PS50972"/>
    </source>
</evidence>
<dbReference type="FunFam" id="3.20.20.20:FF:000002">
    <property type="entry name" value="Methionine synthase"/>
    <property type="match status" value="1"/>
</dbReference>
<evidence type="ECO:0000256" key="7">
    <source>
        <dbReference type="ARBA" id="ARBA00013998"/>
    </source>
</evidence>
<evidence type="ECO:0000256" key="15">
    <source>
        <dbReference type="ARBA" id="ARBA00022833"/>
    </source>
</evidence>
<dbReference type="InterPro" id="IPR003759">
    <property type="entry name" value="Cbl-bd_cap"/>
</dbReference>
<dbReference type="InterPro" id="IPR000489">
    <property type="entry name" value="Pterin-binding_dom"/>
</dbReference>
<feature type="binding site" evidence="23">
    <location>
        <position position="947"/>
    </location>
    <ligand>
        <name>S-adenosyl-L-methionine</name>
        <dbReference type="ChEBI" id="CHEBI:59789"/>
    </ligand>
</feature>
<dbReference type="FunFam" id="3.40.50.280:FF:000001">
    <property type="entry name" value="Methionine synthase"/>
    <property type="match status" value="1"/>
</dbReference>
<dbReference type="InterPro" id="IPR006158">
    <property type="entry name" value="Cobalamin-bd"/>
</dbReference>
<dbReference type="NCBIfam" id="TIGR02082">
    <property type="entry name" value="metH"/>
    <property type="match status" value="1"/>
</dbReference>
<keyword evidence="15 21" id="KW-0862">Zinc</keyword>
<dbReference type="PANTHER" id="PTHR45833">
    <property type="entry name" value="METHIONINE SYNTHASE"/>
    <property type="match status" value="1"/>
</dbReference>
<dbReference type="PIRSF" id="PIRSF000381">
    <property type="entry name" value="MetH"/>
    <property type="match status" value="1"/>
</dbReference>
<feature type="binding site" evidence="23">
    <location>
        <position position="807"/>
    </location>
    <ligand>
        <name>methylcob(III)alamin</name>
        <dbReference type="ChEBI" id="CHEBI:28115"/>
    </ligand>
</feature>
<dbReference type="CDD" id="cd00740">
    <property type="entry name" value="MeTr"/>
    <property type="match status" value="1"/>
</dbReference>
<comment type="domain">
    <text evidence="21">Modular enzyme with four functionally distinct domains. The isolated Hcy-binding domain catalyzes methyl transfer from free methylcobalamin to homocysteine. The Hcy-binding domain in association with the pterin-binding domain catalyzes the methylation of cob(I)alamin by methyltetrahydrofolate and the methylation of homocysteine. The B12-binding domain binds the cofactor. The AdoMet activation domain binds S-adenosyl-L-methionine. Under aerobic conditions cob(I)alamin can be converted to inactive cob(II)alamin. Reductive methylation by S-adenosyl-L-methionine and flavodoxin regenerates methylcobalamin.</text>
</comment>
<sequence length="1253" mass="140002">MQKQNILDRLKERILVLDGAMGSLIQQYQLTDADYRGERFKDFPHEVKGNNDLLSLTRPDVIKEIHAKYFEAGADIAETNTFSGTSVAMADYHMEDLVYELNFQSAKIAKEVADVYTSKTPNQPRYVAGSIGPTNRTLSLSPDVNDPGYRAISFDELVEAYQEQVRGLVDGGVDLLLVETVFDTLNAKAALFAIDQYFQQHPARPYLPVMVSGTITDASGRTLSGQTTEAFLASIAHMPLLSVGLNCALGADLMRPYIKTLADKSPFYVSAHPNAGLPNEMGEYDQSPEQMAEVIEDYLQHGFINIIGGCCGTTPAHIQLIAETAAKYAPRILPPVNQHQKLSGLEPLEITELTNFVNIGERCNVTGSKKFARLIREENFEEAIAIAREQVDGGAQILDVNLDEGMIDGVQMMPKFLNLLMAEPDISRLPIMIDSSKWEVIEAGLKCVQGKSVVNSISLKEGEERFKELAHKVKRYGASVVVMAFDEQGQADSYQRRIEICQRAYNILVNEVDFPPQDIIFDPNILTVATGMEEHNNYAIDFIQATSWIKKNLPLAKVSGGVSNISFSFRGNEVVREAMHTVFLYYAIKAGMDMGIVNASQLGVYDEISQPLRDLCEDVLLNRNPDATEKLVAFADTVKSAGKEQVVDDAWRKLTVNKRLEHALIKGLTEFIDEDTEEARKLVDRPIEVIEGPLMDGMNVVGDLFGSGKMFLPQVVKSARVMKKAVAYLLPFIESEKQVGESSSAGKILLATVKGDVHDIGKNIVGVVLACNNYEVIDLGVMVSCDKILAAAKEHQVDIIGLSGLITPSLDEMVYVAKEMKRMGFTIPLLIGGATTSRLHTAVKIDPHYDGPVIHVLDASRSVPVAGRLLQSELSQQEIFQEIKAEYAQIRVQHAARQQEKNYLTIEQARQKRRGIDWSDFSAHQPSFLGVKYFEDYSLEEIVPYIDWTPFFATWQLSGKYPRIFDDEVVGHEAKKLYQDARNLLDEIVRDKSLKARAAIGFFPANAYGDDIILHEVISKETKVACEKHGEHVHTQYEIVKKDEHSDSSQWLHHLRQQNVKAANLANHCLSDFVAPLETGLTDYVGAFAVTAGIGIEALLEKYDHAHDDYNSIMVKALADRLAEAFAELMHERVRKEFWGYERDENLSNEELIAEKYVGIRPAPGYPACPDHTEKKRLFELLNAEEKIGIKLTESYAMYPASSVSGFYFSHPKSTYYGLGKITKDQVEDYAKRKHMPVEEIERWLSPVLNYDA</sequence>
<keyword evidence="31" id="KW-1185">Reference proteome</keyword>
<evidence type="ECO:0000256" key="3">
    <source>
        <dbReference type="ARBA" id="ARBA00001956"/>
    </source>
</evidence>
<dbReference type="AlphaFoldDB" id="A0A4Q1C2X7"/>
<dbReference type="PROSITE" id="PS50974">
    <property type="entry name" value="ADOMET_ACTIVATION"/>
    <property type="match status" value="1"/>
</dbReference>
<feature type="binding site" evidence="23">
    <location>
        <position position="859"/>
    </location>
    <ligand>
        <name>methylcob(III)alamin</name>
        <dbReference type="ChEBI" id="CHEBI:28115"/>
    </ligand>
</feature>
<keyword evidence="8 21" id="KW-0489">Methyltransferase</keyword>
<feature type="binding site" evidence="23">
    <location>
        <position position="803"/>
    </location>
    <ligand>
        <name>methylcob(III)alamin</name>
        <dbReference type="ChEBI" id="CHEBI:28115"/>
    </ligand>
</feature>
<feature type="binding site" evidence="22 24">
    <location>
        <position position="311"/>
    </location>
    <ligand>
        <name>Zn(2+)</name>
        <dbReference type="ChEBI" id="CHEBI:29105"/>
    </ligand>
</feature>
<dbReference type="Gene3D" id="3.20.20.20">
    <property type="entry name" value="Dihydropteroate synthase-like"/>
    <property type="match status" value="1"/>
</dbReference>
<evidence type="ECO:0000313" key="30">
    <source>
        <dbReference type="EMBL" id="RXK52519.1"/>
    </source>
</evidence>
<dbReference type="GO" id="GO:0046653">
    <property type="term" value="P:tetrahydrofolate metabolic process"/>
    <property type="evidence" value="ECO:0007669"/>
    <property type="project" value="TreeGrafter"/>
</dbReference>
<dbReference type="SUPFAM" id="SSF47644">
    <property type="entry name" value="Methionine synthase domain"/>
    <property type="match status" value="1"/>
</dbReference>
<comment type="catalytic activity">
    <reaction evidence="1 21">
        <text>(6S)-5-methyl-5,6,7,8-tetrahydrofolate + L-homocysteine = (6S)-5,6,7,8-tetrahydrofolate + L-methionine</text>
        <dbReference type="Rhea" id="RHEA:11172"/>
        <dbReference type="ChEBI" id="CHEBI:18608"/>
        <dbReference type="ChEBI" id="CHEBI:57453"/>
        <dbReference type="ChEBI" id="CHEBI:57844"/>
        <dbReference type="ChEBI" id="CHEBI:58199"/>
        <dbReference type="EC" id="2.1.1.13"/>
    </reaction>
</comment>
<dbReference type="SUPFAM" id="SSF52242">
    <property type="entry name" value="Cobalamin (vitamin B12)-binding domain"/>
    <property type="match status" value="1"/>
</dbReference>
<dbReference type="GO" id="GO:0050667">
    <property type="term" value="P:homocysteine metabolic process"/>
    <property type="evidence" value="ECO:0007669"/>
    <property type="project" value="TreeGrafter"/>
</dbReference>
<keyword evidence="14" id="KW-0677">Repeat</keyword>
<dbReference type="PROSITE" id="PS51337">
    <property type="entry name" value="B12_BINDING_NTER"/>
    <property type="match status" value="1"/>
</dbReference>
<dbReference type="InterPro" id="IPR036594">
    <property type="entry name" value="Meth_synthase_dom"/>
</dbReference>
<feature type="domain" description="AdoMet activation" evidence="27">
    <location>
        <begin position="897"/>
        <end position="1253"/>
    </location>
</feature>
<dbReference type="SMART" id="SM01018">
    <property type="entry name" value="B12-binding_2"/>
    <property type="match status" value="1"/>
</dbReference>
<evidence type="ECO:0000256" key="1">
    <source>
        <dbReference type="ARBA" id="ARBA00001700"/>
    </source>
</evidence>
<keyword evidence="11 21" id="KW-0808">Transferase</keyword>
<feature type="binding site" evidence="23">
    <location>
        <position position="691"/>
    </location>
    <ligand>
        <name>methylcob(III)alamin</name>
        <dbReference type="ChEBI" id="CHEBI:28115"/>
    </ligand>
</feature>
<evidence type="ECO:0000256" key="8">
    <source>
        <dbReference type="ARBA" id="ARBA00022603"/>
    </source>
</evidence>
<dbReference type="InterPro" id="IPR050554">
    <property type="entry name" value="Met_Synthase/Corrinoid"/>
</dbReference>
<name>A0A4Q1C2X7_9BACT</name>
<dbReference type="SUPFAM" id="SSF51717">
    <property type="entry name" value="Dihydropteroate synthetase-like"/>
    <property type="match status" value="1"/>
</dbReference>
<reference evidence="30 31" key="1">
    <citation type="submission" date="2019-01" db="EMBL/GenBank/DDBJ databases">
        <title>Cytophagaceae bacterium strain CAR-16.</title>
        <authorList>
            <person name="Chen W.-M."/>
        </authorList>
    </citation>
    <scope>NUCLEOTIDE SEQUENCE [LARGE SCALE GENOMIC DNA]</scope>
    <source>
        <strain evidence="30 31">CAR-16</strain>
    </source>
</reference>
<evidence type="ECO:0000259" key="29">
    <source>
        <dbReference type="PROSITE" id="PS51337"/>
    </source>
</evidence>
<dbReference type="PANTHER" id="PTHR45833:SF1">
    <property type="entry name" value="METHIONINE SYNTHASE"/>
    <property type="match status" value="1"/>
</dbReference>
<dbReference type="InterPro" id="IPR037010">
    <property type="entry name" value="VitB12-dep_Met_synth_activ_sf"/>
</dbReference>
<evidence type="ECO:0000256" key="9">
    <source>
        <dbReference type="ARBA" id="ARBA00022605"/>
    </source>
</evidence>
<feature type="domain" description="Pterin-binding" evidence="26">
    <location>
        <begin position="356"/>
        <end position="617"/>
    </location>
</feature>
<dbReference type="Gene3D" id="3.10.196.10">
    <property type="entry name" value="Vitamin B12-dependent methionine synthase, activation domain"/>
    <property type="match status" value="1"/>
</dbReference>
<evidence type="ECO:0000313" key="31">
    <source>
        <dbReference type="Proteomes" id="UP000289455"/>
    </source>
</evidence>
<dbReference type="GO" id="GO:0005829">
    <property type="term" value="C:cytosol"/>
    <property type="evidence" value="ECO:0007669"/>
    <property type="project" value="TreeGrafter"/>
</dbReference>
<evidence type="ECO:0000256" key="22">
    <source>
        <dbReference type="PIRSR" id="PIRSR000381-1"/>
    </source>
</evidence>
<evidence type="ECO:0000256" key="21">
    <source>
        <dbReference type="PIRNR" id="PIRNR000381"/>
    </source>
</evidence>
<evidence type="ECO:0000256" key="18">
    <source>
        <dbReference type="ARBA" id="ARBA00025552"/>
    </source>
</evidence>
<dbReference type="Pfam" id="PF00809">
    <property type="entry name" value="Pterin_bind"/>
    <property type="match status" value="1"/>
</dbReference>
<evidence type="ECO:0000256" key="5">
    <source>
        <dbReference type="ARBA" id="ARBA00010398"/>
    </source>
</evidence>
<dbReference type="Pfam" id="PF02574">
    <property type="entry name" value="S-methyl_trans"/>
    <property type="match status" value="1"/>
</dbReference>
<evidence type="ECO:0000259" key="27">
    <source>
        <dbReference type="PROSITE" id="PS50974"/>
    </source>
</evidence>
<evidence type="ECO:0000256" key="20">
    <source>
        <dbReference type="NCBIfam" id="TIGR02082"/>
    </source>
</evidence>
<evidence type="ECO:0000256" key="24">
    <source>
        <dbReference type="PROSITE-ProRule" id="PRU00333"/>
    </source>
</evidence>
<keyword evidence="12 21" id="KW-0949">S-adenosyl-L-methionine</keyword>
<evidence type="ECO:0000259" key="25">
    <source>
        <dbReference type="PROSITE" id="PS50970"/>
    </source>
</evidence>
<evidence type="ECO:0000256" key="23">
    <source>
        <dbReference type="PIRSR" id="PIRSR000381-2"/>
    </source>
</evidence>
<dbReference type="Pfam" id="PF02965">
    <property type="entry name" value="Met_synt_B12"/>
    <property type="match status" value="1"/>
</dbReference>
<dbReference type="InterPro" id="IPR033706">
    <property type="entry name" value="Met_synthase_B12-bd"/>
</dbReference>
<dbReference type="EMBL" id="SDHY01000001">
    <property type="protein sequence ID" value="RXK52519.1"/>
    <property type="molecule type" value="Genomic_DNA"/>
</dbReference>